<feature type="region of interest" description="Disordered" evidence="1">
    <location>
        <begin position="13"/>
        <end position="73"/>
    </location>
</feature>
<gene>
    <name evidence="2" type="ORF">DPMN_081437</name>
</gene>
<proteinExistence type="predicted"/>
<dbReference type="EMBL" id="JAIWYP010000016">
    <property type="protein sequence ID" value="KAH3693998.1"/>
    <property type="molecule type" value="Genomic_DNA"/>
</dbReference>
<feature type="compositionally biased region" description="Basic and acidic residues" evidence="1">
    <location>
        <begin position="49"/>
        <end position="60"/>
    </location>
</feature>
<reference evidence="2" key="2">
    <citation type="submission" date="2020-11" db="EMBL/GenBank/DDBJ databases">
        <authorList>
            <person name="McCartney M.A."/>
            <person name="Auch B."/>
            <person name="Kono T."/>
            <person name="Mallez S."/>
            <person name="Becker A."/>
            <person name="Gohl D.M."/>
            <person name="Silverstein K.A.T."/>
            <person name="Koren S."/>
            <person name="Bechman K.B."/>
            <person name="Herman A."/>
            <person name="Abrahante J.E."/>
            <person name="Garbe J."/>
        </authorList>
    </citation>
    <scope>NUCLEOTIDE SEQUENCE</scope>
    <source>
        <strain evidence="2">Duluth1</strain>
        <tissue evidence="2">Whole animal</tissue>
    </source>
</reference>
<keyword evidence="3" id="KW-1185">Reference proteome</keyword>
<comment type="caution">
    <text evidence="2">The sequence shown here is derived from an EMBL/GenBank/DDBJ whole genome shotgun (WGS) entry which is preliminary data.</text>
</comment>
<feature type="compositionally biased region" description="Polar residues" evidence="1">
    <location>
        <begin position="25"/>
        <end position="43"/>
    </location>
</feature>
<evidence type="ECO:0000313" key="2">
    <source>
        <dbReference type="EMBL" id="KAH3693998.1"/>
    </source>
</evidence>
<reference evidence="2" key="1">
    <citation type="journal article" date="2019" name="bioRxiv">
        <title>The Genome of the Zebra Mussel, Dreissena polymorpha: A Resource for Invasive Species Research.</title>
        <authorList>
            <person name="McCartney M.A."/>
            <person name="Auch B."/>
            <person name="Kono T."/>
            <person name="Mallez S."/>
            <person name="Zhang Y."/>
            <person name="Obille A."/>
            <person name="Becker A."/>
            <person name="Abrahante J.E."/>
            <person name="Garbe J."/>
            <person name="Badalamenti J.P."/>
            <person name="Herman A."/>
            <person name="Mangelson H."/>
            <person name="Liachko I."/>
            <person name="Sullivan S."/>
            <person name="Sone E.D."/>
            <person name="Koren S."/>
            <person name="Silverstein K.A.T."/>
            <person name="Beckman K.B."/>
            <person name="Gohl D.M."/>
        </authorList>
    </citation>
    <scope>NUCLEOTIDE SEQUENCE</scope>
    <source>
        <strain evidence="2">Duluth1</strain>
        <tissue evidence="2">Whole animal</tissue>
    </source>
</reference>
<evidence type="ECO:0000313" key="3">
    <source>
        <dbReference type="Proteomes" id="UP000828390"/>
    </source>
</evidence>
<protein>
    <submittedName>
        <fullName evidence="2">Uncharacterized protein</fullName>
    </submittedName>
</protein>
<dbReference type="Proteomes" id="UP000828390">
    <property type="component" value="Unassembled WGS sequence"/>
</dbReference>
<dbReference type="AlphaFoldDB" id="A0A9D4BHS1"/>
<name>A0A9D4BHS1_DREPO</name>
<evidence type="ECO:0000256" key="1">
    <source>
        <dbReference type="SAM" id="MobiDB-lite"/>
    </source>
</evidence>
<sequence length="73" mass="8170">MYSFGSLLDVDLERKEDAGTRNVRFEQSMSTESNGSWHESFQTPLGIDVHSHGNHGDGTEKGSSNKYENLGMY</sequence>
<accession>A0A9D4BHS1</accession>
<organism evidence="2 3">
    <name type="scientific">Dreissena polymorpha</name>
    <name type="common">Zebra mussel</name>
    <name type="synonym">Mytilus polymorpha</name>
    <dbReference type="NCBI Taxonomy" id="45954"/>
    <lineage>
        <taxon>Eukaryota</taxon>
        <taxon>Metazoa</taxon>
        <taxon>Spiralia</taxon>
        <taxon>Lophotrochozoa</taxon>
        <taxon>Mollusca</taxon>
        <taxon>Bivalvia</taxon>
        <taxon>Autobranchia</taxon>
        <taxon>Heteroconchia</taxon>
        <taxon>Euheterodonta</taxon>
        <taxon>Imparidentia</taxon>
        <taxon>Neoheterodontei</taxon>
        <taxon>Myida</taxon>
        <taxon>Dreissenoidea</taxon>
        <taxon>Dreissenidae</taxon>
        <taxon>Dreissena</taxon>
    </lineage>
</organism>